<gene>
    <name evidence="2" type="ORF">VTK73DRAFT_10181</name>
</gene>
<evidence type="ECO:0000256" key="1">
    <source>
        <dbReference type="SAM" id="MobiDB-lite"/>
    </source>
</evidence>
<comment type="caution">
    <text evidence="2">The sequence shown here is derived from an EMBL/GenBank/DDBJ whole genome shotgun (WGS) entry which is preliminary data.</text>
</comment>
<name>A0ABR3VY73_9PEZI</name>
<accession>A0ABR3VY73</accession>
<protein>
    <submittedName>
        <fullName evidence="2">Uncharacterized protein</fullName>
    </submittedName>
</protein>
<dbReference type="Proteomes" id="UP001586593">
    <property type="component" value="Unassembled WGS sequence"/>
</dbReference>
<organism evidence="2 3">
    <name type="scientific">Phialemonium thermophilum</name>
    <dbReference type="NCBI Taxonomy" id="223376"/>
    <lineage>
        <taxon>Eukaryota</taxon>
        <taxon>Fungi</taxon>
        <taxon>Dikarya</taxon>
        <taxon>Ascomycota</taxon>
        <taxon>Pezizomycotina</taxon>
        <taxon>Sordariomycetes</taxon>
        <taxon>Sordariomycetidae</taxon>
        <taxon>Cephalothecales</taxon>
        <taxon>Cephalothecaceae</taxon>
        <taxon>Phialemonium</taxon>
    </lineage>
</organism>
<keyword evidence="3" id="KW-1185">Reference proteome</keyword>
<evidence type="ECO:0000313" key="2">
    <source>
        <dbReference type="EMBL" id="KAL1848147.1"/>
    </source>
</evidence>
<sequence>MKNFMIFRLSLRLPTNKHRRQIGPHLDGADRPRKAGKHTIARATATQTFSGGCGSSAHSCSAPTAPPPRSSSRTVRPYLRKVALLETLIESCLLSDGKDHGLGVPRRREFLGRSNPACSSFGELPQLPLELYISAQLPLHPRISGPSSCLHISQIKLFKSSFNPSPKLKKAHRLAFHTQDPR</sequence>
<reference evidence="2 3" key="1">
    <citation type="journal article" date="2024" name="Commun. Biol.">
        <title>Comparative genomic analysis of thermophilic fungi reveals convergent evolutionary adaptations and gene losses.</title>
        <authorList>
            <person name="Steindorff A.S."/>
            <person name="Aguilar-Pontes M.V."/>
            <person name="Robinson A.J."/>
            <person name="Andreopoulos B."/>
            <person name="LaButti K."/>
            <person name="Kuo A."/>
            <person name="Mondo S."/>
            <person name="Riley R."/>
            <person name="Otillar R."/>
            <person name="Haridas S."/>
            <person name="Lipzen A."/>
            <person name="Grimwood J."/>
            <person name="Schmutz J."/>
            <person name="Clum A."/>
            <person name="Reid I.D."/>
            <person name="Moisan M.C."/>
            <person name="Butler G."/>
            <person name="Nguyen T.T.M."/>
            <person name="Dewar K."/>
            <person name="Conant G."/>
            <person name="Drula E."/>
            <person name="Henrissat B."/>
            <person name="Hansel C."/>
            <person name="Singer S."/>
            <person name="Hutchinson M.I."/>
            <person name="de Vries R.P."/>
            <person name="Natvig D.O."/>
            <person name="Powell A.J."/>
            <person name="Tsang A."/>
            <person name="Grigoriev I.V."/>
        </authorList>
    </citation>
    <scope>NUCLEOTIDE SEQUENCE [LARGE SCALE GENOMIC DNA]</scope>
    <source>
        <strain evidence="2 3">ATCC 24622</strain>
    </source>
</reference>
<proteinExistence type="predicted"/>
<dbReference type="EMBL" id="JAZHXJ010000938">
    <property type="protein sequence ID" value="KAL1848147.1"/>
    <property type="molecule type" value="Genomic_DNA"/>
</dbReference>
<feature type="region of interest" description="Disordered" evidence="1">
    <location>
        <begin position="48"/>
        <end position="74"/>
    </location>
</feature>
<evidence type="ECO:0000313" key="3">
    <source>
        <dbReference type="Proteomes" id="UP001586593"/>
    </source>
</evidence>